<keyword evidence="1 3" id="KW-0808">Transferase</keyword>
<sequence>MYIYKIGTSQVNKNIKLSKPKPLFNHHRPVLMVTWGIGEKFGGMTAVCLKKAGSFHDNGTPSAIVTFDANPDLQLRIDEVVSHGRLSAEIPIINFHDYYSNNDNISNISTENIINWEKFEWLETEDPIRRNDGSLFRTMRETSEEEGTKRQDYYRRDGSCYLIDVVSEAGVVKRNLQLVSRAGDITKVFSSAAAMYRDWLSLLVGDDEIDVIVDSKYAASFLATWKSAKSCKATVFHSTHVKPGSDPLTGPLADGYKETIARRNDWDIITFLTNTQKKDFISRFGNQGNLKQISNPIEKQEHLPDSNERNSNKIVFVGRLTKSKNVDQAIRIIYGLRDAGFPVTLDIMGEGSSRSSLEDLTRQLGVESHVTFLGHAPDVRKRLSVAGFLLLCSDFEGAPLVLVEAMGSGCVPVSYDANYGPSDMIKHNSTGVLIPHGDVAEAIRAIASLLEDPQRREKISESAFKAADEYRGTRVHARWIQAFAEARAAREGVDYGSDVSVSLERIVISADGSLEVDVNVMGFLGGSIGRANFGVVLEGRDSRCVEYMAPELIRWNPSGFTVRLPNDAGSFRQNKEALDLSVVLRVNAREYFLRVGGSKRLSVTPYLTVYGNVSFK</sequence>
<evidence type="ECO:0000256" key="1">
    <source>
        <dbReference type="ARBA" id="ARBA00022679"/>
    </source>
</evidence>
<evidence type="ECO:0000313" key="4">
    <source>
        <dbReference type="Proteomes" id="UP000523000"/>
    </source>
</evidence>
<dbReference type="PANTHER" id="PTHR12526">
    <property type="entry name" value="GLYCOSYLTRANSFERASE"/>
    <property type="match status" value="1"/>
</dbReference>
<dbReference type="SUPFAM" id="SSF53756">
    <property type="entry name" value="UDP-Glycosyltransferase/glycogen phosphorylase"/>
    <property type="match status" value="1"/>
</dbReference>
<dbReference type="RefSeq" id="WP_183512949.1">
    <property type="nucleotide sequence ID" value="NZ_BAABGK010000018.1"/>
</dbReference>
<name>A0A839QP73_9MICC</name>
<comment type="caution">
    <text evidence="3">The sequence shown here is derived from an EMBL/GenBank/DDBJ whole genome shotgun (WGS) entry which is preliminary data.</text>
</comment>
<organism evidence="3 4">
    <name type="scientific">Paeniglutamicibacter cryotolerans</name>
    <dbReference type="NCBI Taxonomy" id="670079"/>
    <lineage>
        <taxon>Bacteria</taxon>
        <taxon>Bacillati</taxon>
        <taxon>Actinomycetota</taxon>
        <taxon>Actinomycetes</taxon>
        <taxon>Micrococcales</taxon>
        <taxon>Micrococcaceae</taxon>
        <taxon>Paeniglutamicibacter</taxon>
    </lineage>
</organism>
<dbReference type="Proteomes" id="UP000523000">
    <property type="component" value="Unassembled WGS sequence"/>
</dbReference>
<dbReference type="GO" id="GO:0047265">
    <property type="term" value="F:poly(glycerol-phosphate) alpha-glucosyltransferase activity"/>
    <property type="evidence" value="ECO:0007669"/>
    <property type="project" value="UniProtKB-EC"/>
</dbReference>
<evidence type="ECO:0000259" key="2">
    <source>
        <dbReference type="Pfam" id="PF00534"/>
    </source>
</evidence>
<keyword evidence="4" id="KW-1185">Reference proteome</keyword>
<protein>
    <submittedName>
        <fullName evidence="3">Poly(Glycerol-phosphate) alpha-glucosyltransferase</fullName>
        <ecNumber evidence="3">2.4.1.52</ecNumber>
    </submittedName>
</protein>
<evidence type="ECO:0000313" key="3">
    <source>
        <dbReference type="EMBL" id="MBB2997403.1"/>
    </source>
</evidence>
<reference evidence="3 4" key="1">
    <citation type="submission" date="2020-08" db="EMBL/GenBank/DDBJ databases">
        <title>Sequencing the genomes of 1000 actinobacteria strains.</title>
        <authorList>
            <person name="Klenk H.-P."/>
        </authorList>
    </citation>
    <scope>NUCLEOTIDE SEQUENCE [LARGE SCALE GENOMIC DNA]</scope>
    <source>
        <strain evidence="3 4">DSM 22826</strain>
    </source>
</reference>
<feature type="domain" description="Glycosyl transferase family 1" evidence="2">
    <location>
        <begin position="305"/>
        <end position="465"/>
    </location>
</feature>
<dbReference type="InterPro" id="IPR001296">
    <property type="entry name" value="Glyco_trans_1"/>
</dbReference>
<gene>
    <name evidence="3" type="ORF">E9229_003650</name>
</gene>
<dbReference type="EMBL" id="JACHVS010000002">
    <property type="protein sequence ID" value="MBB2997403.1"/>
    <property type="molecule type" value="Genomic_DNA"/>
</dbReference>
<keyword evidence="3" id="KW-0328">Glycosyltransferase</keyword>
<dbReference type="EC" id="2.4.1.52" evidence="3"/>
<dbReference type="AlphaFoldDB" id="A0A839QP73"/>
<proteinExistence type="predicted"/>
<dbReference type="Pfam" id="PF00534">
    <property type="entry name" value="Glycos_transf_1"/>
    <property type="match status" value="1"/>
</dbReference>
<dbReference type="Gene3D" id="3.40.50.2000">
    <property type="entry name" value="Glycogen Phosphorylase B"/>
    <property type="match status" value="3"/>
</dbReference>
<accession>A0A839QP73</accession>